<feature type="compositionally biased region" description="Pro residues" evidence="1">
    <location>
        <begin position="1"/>
        <end position="10"/>
    </location>
</feature>
<evidence type="ECO:0000313" key="3">
    <source>
        <dbReference type="WBParaSite" id="jg16378"/>
    </source>
</evidence>
<feature type="region of interest" description="Disordered" evidence="1">
    <location>
        <begin position="1"/>
        <end position="26"/>
    </location>
</feature>
<keyword evidence="2" id="KW-1185">Reference proteome</keyword>
<dbReference type="AlphaFoldDB" id="A0A915D6X8"/>
<evidence type="ECO:0000313" key="2">
    <source>
        <dbReference type="Proteomes" id="UP000887574"/>
    </source>
</evidence>
<sequence>MIAYTPPPKTDSPKVSPGSSGKKKCMPSHWSMYPQVVHGVIEDVIAASKDQELRSKLRKACEVSNAVNTTLRRYYNFARDKLMEVLGGDTGLPSNLKPYVHSKTTYKQLEQLIKNGPQNCHKNQGLEVEEEEDDGGVENIKVWQCPTATVKLPNLERRSIFTLQRMQQRLLCPMVRLATSSVCEVVRKRRHFSGTSTQLREVLTKLLKKRYTGDLER</sequence>
<reference evidence="3" key="1">
    <citation type="submission" date="2022-11" db="UniProtKB">
        <authorList>
            <consortium name="WormBaseParasite"/>
        </authorList>
    </citation>
    <scope>IDENTIFICATION</scope>
</reference>
<accession>A0A915D6X8</accession>
<dbReference type="WBParaSite" id="jg16378">
    <property type="protein sequence ID" value="jg16378"/>
    <property type="gene ID" value="jg16378"/>
</dbReference>
<evidence type="ECO:0000256" key="1">
    <source>
        <dbReference type="SAM" id="MobiDB-lite"/>
    </source>
</evidence>
<dbReference type="Proteomes" id="UP000887574">
    <property type="component" value="Unplaced"/>
</dbReference>
<proteinExistence type="predicted"/>
<organism evidence="2 3">
    <name type="scientific">Ditylenchus dipsaci</name>
    <dbReference type="NCBI Taxonomy" id="166011"/>
    <lineage>
        <taxon>Eukaryota</taxon>
        <taxon>Metazoa</taxon>
        <taxon>Ecdysozoa</taxon>
        <taxon>Nematoda</taxon>
        <taxon>Chromadorea</taxon>
        <taxon>Rhabditida</taxon>
        <taxon>Tylenchina</taxon>
        <taxon>Tylenchomorpha</taxon>
        <taxon>Sphaerularioidea</taxon>
        <taxon>Anguinidae</taxon>
        <taxon>Anguininae</taxon>
        <taxon>Ditylenchus</taxon>
    </lineage>
</organism>
<name>A0A915D6X8_9BILA</name>
<protein>
    <submittedName>
        <fullName evidence="3">Uncharacterized protein</fullName>
    </submittedName>
</protein>